<evidence type="ECO:0000256" key="1">
    <source>
        <dbReference type="SAM" id="MobiDB-lite"/>
    </source>
</evidence>
<evidence type="ECO:0000313" key="4">
    <source>
        <dbReference type="Proteomes" id="UP001152649"/>
    </source>
</evidence>
<dbReference type="InterPro" id="IPR054289">
    <property type="entry name" value="DUF7025"/>
</dbReference>
<dbReference type="EMBL" id="CAJVPG010000092">
    <property type="protein sequence ID" value="CAG8325278.1"/>
    <property type="molecule type" value="Genomic_DNA"/>
</dbReference>
<accession>A0A9W4IRL5</accession>
<proteinExistence type="predicted"/>
<dbReference type="SUPFAM" id="SSF52540">
    <property type="entry name" value="P-loop containing nucleoside triphosphate hydrolases"/>
    <property type="match status" value="1"/>
</dbReference>
<evidence type="ECO:0000259" key="2">
    <source>
        <dbReference type="SMART" id="SM00382"/>
    </source>
</evidence>
<feature type="region of interest" description="Disordered" evidence="1">
    <location>
        <begin position="1"/>
        <end position="26"/>
    </location>
</feature>
<protein>
    <recommendedName>
        <fullName evidence="2">AAA+ ATPase domain-containing protein</fullName>
    </recommendedName>
</protein>
<dbReference type="PANTHER" id="PTHR46411:SF1">
    <property type="entry name" value="FAMILY ATPASE, PUTATIVE (AFU_ORTHOLOGUE AFUA_7G05752)-RELATED"/>
    <property type="match status" value="1"/>
</dbReference>
<organism evidence="3 4">
    <name type="scientific">Penicillium salamii</name>
    <dbReference type="NCBI Taxonomy" id="1612424"/>
    <lineage>
        <taxon>Eukaryota</taxon>
        <taxon>Fungi</taxon>
        <taxon>Dikarya</taxon>
        <taxon>Ascomycota</taxon>
        <taxon>Pezizomycotina</taxon>
        <taxon>Eurotiomycetes</taxon>
        <taxon>Eurotiomycetidae</taxon>
        <taxon>Eurotiales</taxon>
        <taxon>Aspergillaceae</taxon>
        <taxon>Penicillium</taxon>
    </lineage>
</organism>
<dbReference type="InterPro" id="IPR003959">
    <property type="entry name" value="ATPase_AAA_core"/>
</dbReference>
<dbReference type="OrthoDB" id="2316594at2759"/>
<reference evidence="3" key="1">
    <citation type="submission" date="2021-07" db="EMBL/GenBank/DDBJ databases">
        <authorList>
            <person name="Branca A.L. A."/>
        </authorList>
    </citation>
    <scope>NUCLEOTIDE SEQUENCE</scope>
</reference>
<gene>
    <name evidence="3" type="ORF">PSALAMII_LOCUS2457</name>
</gene>
<dbReference type="SMART" id="SM00382">
    <property type="entry name" value="AAA"/>
    <property type="match status" value="1"/>
</dbReference>
<dbReference type="InterPro" id="IPR003593">
    <property type="entry name" value="AAA+_ATPase"/>
</dbReference>
<evidence type="ECO:0000313" key="3">
    <source>
        <dbReference type="EMBL" id="CAG8325278.1"/>
    </source>
</evidence>
<name>A0A9W4IRL5_9EURO</name>
<dbReference type="Gene3D" id="3.40.50.300">
    <property type="entry name" value="P-loop containing nucleotide triphosphate hydrolases"/>
    <property type="match status" value="1"/>
</dbReference>
<dbReference type="InterPro" id="IPR027417">
    <property type="entry name" value="P-loop_NTPase"/>
</dbReference>
<dbReference type="Pfam" id="PF22942">
    <property type="entry name" value="DUF7025"/>
    <property type="match status" value="1"/>
</dbReference>
<dbReference type="Pfam" id="PF00004">
    <property type="entry name" value="AAA"/>
    <property type="match status" value="1"/>
</dbReference>
<dbReference type="PANTHER" id="PTHR46411">
    <property type="entry name" value="FAMILY ATPASE, PUTATIVE-RELATED"/>
    <property type="match status" value="1"/>
</dbReference>
<comment type="caution">
    <text evidence="3">The sequence shown here is derived from an EMBL/GenBank/DDBJ whole genome shotgun (WGS) entry which is preliminary data.</text>
</comment>
<dbReference type="Proteomes" id="UP001152649">
    <property type="component" value="Unassembled WGS sequence"/>
</dbReference>
<feature type="domain" description="AAA+ ATPase" evidence="2">
    <location>
        <begin position="572"/>
        <end position="702"/>
    </location>
</feature>
<dbReference type="GO" id="GO:0016887">
    <property type="term" value="F:ATP hydrolysis activity"/>
    <property type="evidence" value="ECO:0007669"/>
    <property type="project" value="InterPro"/>
</dbReference>
<dbReference type="AlphaFoldDB" id="A0A9W4IRL5"/>
<keyword evidence="4" id="KW-1185">Reference proteome</keyword>
<feature type="compositionally biased region" description="Polar residues" evidence="1">
    <location>
        <begin position="1"/>
        <end position="11"/>
    </location>
</feature>
<sequence length="792" mass="89415">MALNTSSSCHQGLTPPDSPTKVSTMPPATLKDLMHLFSAFLENALLDLADQEPPNTPVSQDQSPPGLDIVRLKRLMVKLTDDECTSAELSLATKPARSSSASNEQEENVQAVGEINLESPICTTPDDFKSFEKWASKSQFKTVMETWDKEACKYKIAEPTETRNDLDDYAKYAFVVRERVDRTSEEVVPFIDIKSEGLRDILRDVLHDIKAVSLMDDKPSIEQTVLFHFLPELDRCVENMDNSSDYESAQAELRLLIDHLKHAYAYISQRLESMLQHGHITYDLLWALFKPGCHVYTTCIGTKEPRCVVFDAGEEMTQNDETWLNLECRFLDYDGVKFGEAGIFLRVAKFRGSKPIETLEAFPLHHYPNHDQVRKVLIERGQKFRDLAGSHIRHCKGSAFFMNKGKAIKVNINSRVAVDTAFFHEMQPNYSRPTLRDIGVKDKDGIAVLDIGAMLMEGREREKEKMRGDGVDAQKLSEADLLVACPTVCCFSFKEKMFLECAVSALRDVVWSPESFDCLKIPSEIKTILLSLAKTRLGMIPAVPFDDVIDGKGQGFNILLKYVGKASIRSRLPNLTCASGPPGVGKTFTVEATSEYFKLPLYSISAGELVVNHGDSNALEIQLETVFKIAKHFNAVLLLDEADAFMEQRTSYHDTHNRLVTIFLRKLEYYQGILFLTSNRGIQFDDAILSRIHLIIEYENLTREFRRDLWSTFLSKACTIQGPAIVEEHELRRLESLALNGREIKNVAAIAHALAEADVNQVNYEYLKLAAESNKKFSKEFGRERPADGMYV</sequence>
<dbReference type="GO" id="GO:0005524">
    <property type="term" value="F:ATP binding"/>
    <property type="evidence" value="ECO:0007669"/>
    <property type="project" value="InterPro"/>
</dbReference>